<dbReference type="InterPro" id="IPR045540">
    <property type="entry name" value="YegS/DAGK_C"/>
</dbReference>
<keyword evidence="2" id="KW-1003">Cell membrane</keyword>
<gene>
    <name evidence="9" type="ORF">BBK14_14445</name>
</gene>
<dbReference type="GO" id="GO:0016301">
    <property type="term" value="F:kinase activity"/>
    <property type="evidence" value="ECO:0007669"/>
    <property type="project" value="InterPro"/>
</dbReference>
<dbReference type="InterPro" id="IPR017438">
    <property type="entry name" value="ATP-NAD_kinase_N"/>
</dbReference>
<dbReference type="AlphaFoldDB" id="A0A1S1QS24"/>
<dbReference type="Pfam" id="PF01569">
    <property type="entry name" value="PAP2"/>
    <property type="match status" value="1"/>
</dbReference>
<comment type="caution">
    <text evidence="9">The sequence shown here is derived from an EMBL/GenBank/DDBJ whole genome shotgun (WGS) entry which is preliminary data.</text>
</comment>
<sequence length="535" mass="56563">MRRIPRPVHRSRTRDRGRSRDLVGESDLPRVGDLARLLVRHDVAIGRRFVHTFITVDRAMFSAIAGARPLVDPLLPRLSHAADHGMLWWGVAGALGATKGRRRPAAMRGLLALGVASAVANGPAKLLFRRGRPPTHGIPPLRRLRRDLTTFSFPSGHSASAAAFATGVALDAPAAAVPVVALASAVAFSRVYVGAHYPGDVVAGAALGIGAGLLTTKVMPRRPWSPARARPASAWAPALPDGTGLGVVVNARSGAGHHAELVAVLRADLPGAQVVEVGPDQDVAEALDRVAAHSRVLGVAGGDGTVNAAAAAALARGLPLAVFPAGTLNHFAADVGLNSAGDTIKAVREGTAVAVDVGRVDGIGAADSRFSRIFVNTASLGGYPDMVGIRERFERRIGKWPAMIIALSRVLWSDPPFDVEIDGVTRRVWLVFVGNGRYLPDGFAPTYRTRLDESLLDLRVVDATAPLARLRLVGAVLTGRLGRSRVYEQRTVERVRISSNQPSPLPFASDGEVTEGIRRIAVTTSGARLIVYRPE</sequence>
<dbReference type="InterPro" id="IPR016064">
    <property type="entry name" value="NAD/diacylglycerol_kinase_sf"/>
</dbReference>
<evidence type="ECO:0000256" key="5">
    <source>
        <dbReference type="ARBA" id="ARBA00022989"/>
    </source>
</evidence>
<dbReference type="GO" id="GO:0016787">
    <property type="term" value="F:hydrolase activity"/>
    <property type="evidence" value="ECO:0007669"/>
    <property type="project" value="UniProtKB-KW"/>
</dbReference>
<evidence type="ECO:0000256" key="2">
    <source>
        <dbReference type="ARBA" id="ARBA00022475"/>
    </source>
</evidence>
<evidence type="ECO:0000259" key="8">
    <source>
        <dbReference type="PROSITE" id="PS50146"/>
    </source>
</evidence>
<dbReference type="GO" id="GO:0005886">
    <property type="term" value="C:plasma membrane"/>
    <property type="evidence" value="ECO:0007669"/>
    <property type="project" value="UniProtKB-SubCell"/>
</dbReference>
<dbReference type="PROSITE" id="PS50146">
    <property type="entry name" value="DAGK"/>
    <property type="match status" value="1"/>
</dbReference>
<dbReference type="Gene3D" id="2.60.200.40">
    <property type="match status" value="1"/>
</dbReference>
<keyword evidence="10" id="KW-1185">Reference proteome</keyword>
<dbReference type="InterPro" id="IPR036938">
    <property type="entry name" value="PAP2/HPO_sf"/>
</dbReference>
<evidence type="ECO:0000313" key="9">
    <source>
        <dbReference type="EMBL" id="OHV36770.1"/>
    </source>
</evidence>
<evidence type="ECO:0000256" key="3">
    <source>
        <dbReference type="ARBA" id="ARBA00022692"/>
    </source>
</evidence>
<dbReference type="Proteomes" id="UP000179769">
    <property type="component" value="Unassembled WGS sequence"/>
</dbReference>
<proteinExistence type="predicted"/>
<dbReference type="Pfam" id="PF19279">
    <property type="entry name" value="YegS_C"/>
    <property type="match status" value="1"/>
</dbReference>
<feature type="region of interest" description="Disordered" evidence="7">
    <location>
        <begin position="1"/>
        <end position="22"/>
    </location>
</feature>
<protein>
    <submittedName>
        <fullName evidence="9">PA-phosphatase</fullName>
    </submittedName>
</protein>
<evidence type="ECO:0000313" key="10">
    <source>
        <dbReference type="Proteomes" id="UP000179769"/>
    </source>
</evidence>
<dbReference type="RefSeq" id="WP_071061854.1">
    <property type="nucleotide sequence ID" value="NZ_MAXA01000114.1"/>
</dbReference>
<keyword evidence="5" id="KW-1133">Transmembrane helix</keyword>
<keyword evidence="6" id="KW-0472">Membrane</keyword>
<evidence type="ECO:0000256" key="1">
    <source>
        <dbReference type="ARBA" id="ARBA00004651"/>
    </source>
</evidence>
<comment type="subcellular location">
    <subcellularLocation>
        <location evidence="1">Cell membrane</location>
        <topology evidence="1">Multi-pass membrane protein</topology>
    </subcellularLocation>
</comment>
<reference evidence="10" key="1">
    <citation type="submission" date="2016-07" db="EMBL/GenBank/DDBJ databases">
        <title>Frankia sp. NRRL B-16219 Genome sequencing.</title>
        <authorList>
            <person name="Ghodhbane-Gtari F."/>
            <person name="Swanson E."/>
            <person name="Gueddou A."/>
            <person name="Louati M."/>
            <person name="Nouioui I."/>
            <person name="Hezbri K."/>
            <person name="Abebe-Akele F."/>
            <person name="Simpson S."/>
            <person name="Morris K."/>
            <person name="Thomas K."/>
            <person name="Gtari M."/>
            <person name="Tisa L.S."/>
        </authorList>
    </citation>
    <scope>NUCLEOTIDE SEQUENCE [LARGE SCALE GENOMIC DNA]</scope>
    <source>
        <strain evidence="10">NRRL B-16219</strain>
    </source>
</reference>
<dbReference type="Pfam" id="PF00781">
    <property type="entry name" value="DAGK_cat"/>
    <property type="match status" value="1"/>
</dbReference>
<keyword evidence="3" id="KW-0812">Transmembrane</keyword>
<dbReference type="Gene3D" id="1.20.144.10">
    <property type="entry name" value="Phosphatidic acid phosphatase type 2/haloperoxidase"/>
    <property type="match status" value="1"/>
</dbReference>
<accession>A0A1S1QS24</accession>
<name>A0A1S1QS24_9ACTN</name>
<feature type="domain" description="DAGKc" evidence="8">
    <location>
        <begin position="240"/>
        <end position="364"/>
    </location>
</feature>
<dbReference type="EMBL" id="MAXA01000114">
    <property type="protein sequence ID" value="OHV36770.1"/>
    <property type="molecule type" value="Genomic_DNA"/>
</dbReference>
<evidence type="ECO:0000256" key="7">
    <source>
        <dbReference type="SAM" id="MobiDB-lite"/>
    </source>
</evidence>
<dbReference type="PANTHER" id="PTHR14969:SF62">
    <property type="entry name" value="DECAPRENYLPHOSPHORYL-5-PHOSPHORIBOSE PHOSPHATASE RV3807C-RELATED"/>
    <property type="match status" value="1"/>
</dbReference>
<dbReference type="OrthoDB" id="5242960at2"/>
<dbReference type="SUPFAM" id="SSF48317">
    <property type="entry name" value="Acid phosphatase/Vanadium-dependent haloperoxidase"/>
    <property type="match status" value="1"/>
</dbReference>
<keyword evidence="4" id="KW-0378">Hydrolase</keyword>
<evidence type="ECO:0000256" key="4">
    <source>
        <dbReference type="ARBA" id="ARBA00022801"/>
    </source>
</evidence>
<dbReference type="InterPro" id="IPR000326">
    <property type="entry name" value="PAP2/HPO"/>
</dbReference>
<dbReference type="Gene3D" id="3.40.50.10330">
    <property type="entry name" value="Probable inorganic polyphosphate/atp-NAD kinase, domain 1"/>
    <property type="match status" value="1"/>
</dbReference>
<organism evidence="9 10">
    <name type="scientific">Parafrankia soli</name>
    <dbReference type="NCBI Taxonomy" id="2599596"/>
    <lineage>
        <taxon>Bacteria</taxon>
        <taxon>Bacillati</taxon>
        <taxon>Actinomycetota</taxon>
        <taxon>Actinomycetes</taxon>
        <taxon>Frankiales</taxon>
        <taxon>Frankiaceae</taxon>
        <taxon>Parafrankia</taxon>
    </lineage>
</organism>
<dbReference type="InterPro" id="IPR001206">
    <property type="entry name" value="Diacylglycerol_kinase_cat_dom"/>
</dbReference>
<dbReference type="SMART" id="SM00046">
    <property type="entry name" value="DAGKc"/>
    <property type="match status" value="1"/>
</dbReference>
<feature type="compositionally biased region" description="Basic residues" evidence="7">
    <location>
        <begin position="1"/>
        <end position="13"/>
    </location>
</feature>
<dbReference type="PANTHER" id="PTHR14969">
    <property type="entry name" value="SPHINGOSINE-1-PHOSPHATE PHOSPHOHYDROLASE"/>
    <property type="match status" value="1"/>
</dbReference>
<dbReference type="SUPFAM" id="SSF111331">
    <property type="entry name" value="NAD kinase/diacylglycerol kinase-like"/>
    <property type="match status" value="1"/>
</dbReference>
<dbReference type="SMART" id="SM00014">
    <property type="entry name" value="acidPPc"/>
    <property type="match status" value="1"/>
</dbReference>
<evidence type="ECO:0000256" key="6">
    <source>
        <dbReference type="ARBA" id="ARBA00023136"/>
    </source>
</evidence>